<evidence type="ECO:0000313" key="3">
    <source>
        <dbReference type="Proteomes" id="UP000002630"/>
    </source>
</evidence>
<feature type="compositionally biased region" description="Low complexity" evidence="1">
    <location>
        <begin position="31"/>
        <end position="42"/>
    </location>
</feature>
<feature type="compositionally biased region" description="Basic and acidic residues" evidence="1">
    <location>
        <begin position="1"/>
        <end position="10"/>
    </location>
</feature>
<organism evidence="2 3">
    <name type="scientific">Ectocarpus siliculosus</name>
    <name type="common">Brown alga</name>
    <name type="synonym">Conferva siliculosa</name>
    <dbReference type="NCBI Taxonomy" id="2880"/>
    <lineage>
        <taxon>Eukaryota</taxon>
        <taxon>Sar</taxon>
        <taxon>Stramenopiles</taxon>
        <taxon>Ochrophyta</taxon>
        <taxon>PX clade</taxon>
        <taxon>Phaeophyceae</taxon>
        <taxon>Ectocarpales</taxon>
        <taxon>Ectocarpaceae</taxon>
        <taxon>Ectocarpus</taxon>
    </lineage>
</organism>
<dbReference type="Proteomes" id="UP000002630">
    <property type="component" value="Linkage Group LG11"/>
</dbReference>
<dbReference type="InParanoid" id="D8LEI6"/>
<feature type="region of interest" description="Disordered" evidence="1">
    <location>
        <begin position="228"/>
        <end position="249"/>
    </location>
</feature>
<feature type="region of interest" description="Disordered" evidence="1">
    <location>
        <begin position="1"/>
        <end position="51"/>
    </location>
</feature>
<reference evidence="2 3" key="1">
    <citation type="journal article" date="2010" name="Nature">
        <title>The Ectocarpus genome and the independent evolution of multicellularity in brown algae.</title>
        <authorList>
            <person name="Cock J.M."/>
            <person name="Sterck L."/>
            <person name="Rouze P."/>
            <person name="Scornet D."/>
            <person name="Allen A.E."/>
            <person name="Amoutzias G."/>
            <person name="Anthouard V."/>
            <person name="Artiguenave F."/>
            <person name="Aury J.M."/>
            <person name="Badger J.H."/>
            <person name="Beszteri B."/>
            <person name="Billiau K."/>
            <person name="Bonnet E."/>
            <person name="Bothwell J.H."/>
            <person name="Bowler C."/>
            <person name="Boyen C."/>
            <person name="Brownlee C."/>
            <person name="Carrano C.J."/>
            <person name="Charrier B."/>
            <person name="Cho G.Y."/>
            <person name="Coelho S.M."/>
            <person name="Collen J."/>
            <person name="Corre E."/>
            <person name="Da Silva C."/>
            <person name="Delage L."/>
            <person name="Delaroque N."/>
            <person name="Dittami S.M."/>
            <person name="Doulbeau S."/>
            <person name="Elias M."/>
            <person name="Farnham G."/>
            <person name="Gachon C.M."/>
            <person name="Gschloessl B."/>
            <person name="Heesch S."/>
            <person name="Jabbari K."/>
            <person name="Jubin C."/>
            <person name="Kawai H."/>
            <person name="Kimura K."/>
            <person name="Kloareg B."/>
            <person name="Kupper F.C."/>
            <person name="Lang D."/>
            <person name="Le Bail A."/>
            <person name="Leblanc C."/>
            <person name="Lerouge P."/>
            <person name="Lohr M."/>
            <person name="Lopez P.J."/>
            <person name="Martens C."/>
            <person name="Maumus F."/>
            <person name="Michel G."/>
            <person name="Miranda-Saavedra D."/>
            <person name="Morales J."/>
            <person name="Moreau H."/>
            <person name="Motomura T."/>
            <person name="Nagasato C."/>
            <person name="Napoli C.A."/>
            <person name="Nelson D.R."/>
            <person name="Nyvall-Collen P."/>
            <person name="Peters A.F."/>
            <person name="Pommier C."/>
            <person name="Potin P."/>
            <person name="Poulain J."/>
            <person name="Quesneville H."/>
            <person name="Read B."/>
            <person name="Rensing S.A."/>
            <person name="Ritter A."/>
            <person name="Rousvoal S."/>
            <person name="Samanta M."/>
            <person name="Samson G."/>
            <person name="Schroeder D.C."/>
            <person name="Segurens B."/>
            <person name="Strittmatter M."/>
            <person name="Tonon T."/>
            <person name="Tregear J.W."/>
            <person name="Valentin K."/>
            <person name="von Dassow P."/>
            <person name="Yamagishi T."/>
            <person name="Van de Peer Y."/>
            <person name="Wincker P."/>
        </authorList>
    </citation>
    <scope>NUCLEOTIDE SEQUENCE [LARGE SCALE GENOMIC DNA]</scope>
    <source>
        <strain evidence="3">Ec32 / CCAP1310/4</strain>
    </source>
</reference>
<name>D8LEI6_ECTSI</name>
<dbReference type="EMBL" id="FN649736">
    <property type="protein sequence ID" value="CBN80229.1"/>
    <property type="molecule type" value="Genomic_DNA"/>
</dbReference>
<dbReference type="OrthoDB" id="10405232at2759"/>
<feature type="region of interest" description="Disordered" evidence="1">
    <location>
        <begin position="151"/>
        <end position="183"/>
    </location>
</feature>
<evidence type="ECO:0000313" key="2">
    <source>
        <dbReference type="EMBL" id="CBN80229.1"/>
    </source>
</evidence>
<dbReference type="EMBL" id="FN647946">
    <property type="protein sequence ID" value="CBN80229.1"/>
    <property type="molecule type" value="Genomic_DNA"/>
</dbReference>
<proteinExistence type="predicted"/>
<gene>
    <name evidence="2" type="ORF">Esi_0131_0057</name>
</gene>
<protein>
    <submittedName>
        <fullName evidence="2">Uncharacterized protein</fullName>
    </submittedName>
</protein>
<sequence>MEKEEEERQALLKTMSRTERRHGRIASFKASSGHGNNSNSPGRARQEQSAAAMTASLVEDGVLFRPGPTAIRLRTAKQMQLAVARRRQGCNGDGGSGNEVDTPDYYLTGGEAQGLHPSSTPTAGGPLVVKRRAYSSDGTAATAGRAGGLVLEVNRTGGGGGGGRGGGRRRSVPGAGEGRPNMIFTPSLAPVGMESVRSCPMSLGSGGLGQTSSVRWAPETMESAVAAEDSLGEGGGEGVSQALRDTRTV</sequence>
<feature type="compositionally biased region" description="Gly residues" evidence="1">
    <location>
        <begin position="156"/>
        <end position="165"/>
    </location>
</feature>
<accession>D8LEI6</accession>
<evidence type="ECO:0000256" key="1">
    <source>
        <dbReference type="SAM" id="MobiDB-lite"/>
    </source>
</evidence>
<keyword evidence="3" id="KW-1185">Reference proteome</keyword>
<feature type="region of interest" description="Disordered" evidence="1">
    <location>
        <begin position="87"/>
        <end position="126"/>
    </location>
</feature>
<dbReference type="AlphaFoldDB" id="D8LEI6"/>